<evidence type="ECO:0000256" key="1">
    <source>
        <dbReference type="SAM" id="SignalP"/>
    </source>
</evidence>
<dbReference type="PATRIC" id="fig|512763.3.peg.2730"/>
<feature type="signal peptide" evidence="1">
    <location>
        <begin position="1"/>
        <end position="19"/>
    </location>
</feature>
<feature type="chain" id="PRO_5006043072" description="Peptidase M16" evidence="1">
    <location>
        <begin position="20"/>
        <end position="695"/>
    </location>
</feature>
<accession>A0A0P0CYM7</accession>
<dbReference type="STRING" id="512763.DC20_12450"/>
<dbReference type="Gene3D" id="2.50.20.10">
    <property type="entry name" value="Lipoprotein localisation LolA/LolB/LppX"/>
    <property type="match status" value="1"/>
</dbReference>
<organism evidence="4 5">
    <name type="scientific">Rufibacter tibetensis</name>
    <dbReference type="NCBI Taxonomy" id="512763"/>
    <lineage>
        <taxon>Bacteria</taxon>
        <taxon>Pseudomonadati</taxon>
        <taxon>Bacteroidota</taxon>
        <taxon>Cytophagia</taxon>
        <taxon>Cytophagales</taxon>
        <taxon>Hymenobacteraceae</taxon>
        <taxon>Rufibacter</taxon>
    </lineage>
</organism>
<dbReference type="RefSeq" id="WP_062544126.1">
    <property type="nucleotide sequence ID" value="NZ_CP012643.1"/>
</dbReference>
<dbReference type="InterPro" id="IPR011249">
    <property type="entry name" value="Metalloenz_LuxS/M16"/>
</dbReference>
<dbReference type="Pfam" id="PF00675">
    <property type="entry name" value="Peptidase_M16"/>
    <property type="match status" value="1"/>
</dbReference>
<sequence length="695" mass="75070">MKKYIFLAASALLLFNAEAQVTIDRSKKPAAGPAPVITLQDPTTFKLKNGITVLVVEDHKLPRVSASYFIDAGPITEGKKAGVVTLMGQMLNEGTKDMTKAQFDEAVDRMGADVGLSAAGGSAAALTRYFPQAFALMGKGLKNPAFTQESFDKLKSQTLTGLKSNEKNVKAISGRVVSALTFGKNHPSGEFVTEESIKGLTLADVKEAYAKYITPSRGYLTIIGDIKPNDAKKLAEEVLGDLKGPKLTLPALAAVPNPAKTEINLVDMSNAVQSEITVTNLVDLKMNHPDYFPVLLANQILGGGSSGRLFNNLREKHGFTYGAYSGIGAGRFQNTFSASASVRTAKTDSAIVEFMNEINGLRTQKVSDEELANAKALYNGSFALGLENKARTAAFARNILINDLPKDFYRTYLQKVNAVTKDDIQRVAQKYFNSGNARVVVVGNASQMMDGLKRLNIPVKQYDVYANPVTAGASSSTTTNVKAADVFSNYLKALGGVEELKKVKSISSAMSMQMQGANLEVEFKKMSPNLEAMTMSMGGNQVMKTRFNGTAGYQEQMGQKKPLTPEEIKEKNAVSSLFEQFDYLNNPAFKAEVKGVEKVNGSDAYKVMITQPTGKSKTEFYDVASKLLVKTEEATTSNNMTINNTVEVGDYKKVGAILFPHTQTVTISAGGQQQVMEMKVKAVKVNEGVTAADFN</sequence>
<feature type="domain" description="Peptidase M16 C-terminal" evidence="3">
    <location>
        <begin position="200"/>
        <end position="376"/>
    </location>
</feature>
<evidence type="ECO:0000259" key="2">
    <source>
        <dbReference type="Pfam" id="PF00675"/>
    </source>
</evidence>
<evidence type="ECO:0000259" key="3">
    <source>
        <dbReference type="Pfam" id="PF05193"/>
    </source>
</evidence>
<reference evidence="4 5" key="1">
    <citation type="submission" date="2015-08" db="EMBL/GenBank/DDBJ databases">
        <title>Complete genome sequence of Rufibacter tibetensis strain 1351t, a radiation-resistant bacterium from tibet plateau.</title>
        <authorList>
            <person name="Dai J."/>
        </authorList>
    </citation>
    <scope>NUCLEOTIDE SEQUENCE [LARGE SCALE GENOMIC DNA]</scope>
    <source>
        <strain evidence="4 5">1351</strain>
    </source>
</reference>
<proteinExistence type="predicted"/>
<dbReference type="GO" id="GO:0046872">
    <property type="term" value="F:metal ion binding"/>
    <property type="evidence" value="ECO:0007669"/>
    <property type="project" value="InterPro"/>
</dbReference>
<dbReference type="Proteomes" id="UP000061382">
    <property type="component" value="Chromosome"/>
</dbReference>
<dbReference type="InterPro" id="IPR007863">
    <property type="entry name" value="Peptidase_M16_C"/>
</dbReference>
<dbReference type="Pfam" id="PF05193">
    <property type="entry name" value="Peptidase_M16_C"/>
    <property type="match status" value="1"/>
</dbReference>
<evidence type="ECO:0000313" key="4">
    <source>
        <dbReference type="EMBL" id="ALI99634.1"/>
    </source>
</evidence>
<gene>
    <name evidence="4" type="ORF">DC20_12450</name>
</gene>
<protein>
    <recommendedName>
        <fullName evidence="6">Peptidase M16</fullName>
    </recommendedName>
</protein>
<dbReference type="PANTHER" id="PTHR11851">
    <property type="entry name" value="METALLOPROTEASE"/>
    <property type="match status" value="1"/>
</dbReference>
<dbReference type="EMBL" id="CP012643">
    <property type="protein sequence ID" value="ALI99634.1"/>
    <property type="molecule type" value="Genomic_DNA"/>
</dbReference>
<dbReference type="KEGG" id="rti:DC20_12450"/>
<dbReference type="SUPFAM" id="SSF63411">
    <property type="entry name" value="LuxS/MPP-like metallohydrolase"/>
    <property type="match status" value="2"/>
</dbReference>
<evidence type="ECO:0008006" key="6">
    <source>
        <dbReference type="Google" id="ProtNLM"/>
    </source>
</evidence>
<dbReference type="OrthoDB" id="9811314at2"/>
<keyword evidence="5" id="KW-1185">Reference proteome</keyword>
<dbReference type="PANTHER" id="PTHR11851:SF224">
    <property type="entry name" value="PROCESSING PROTEASE"/>
    <property type="match status" value="1"/>
</dbReference>
<name>A0A0P0CYM7_9BACT</name>
<evidence type="ECO:0000313" key="5">
    <source>
        <dbReference type="Proteomes" id="UP000061382"/>
    </source>
</evidence>
<dbReference type="InterPro" id="IPR050361">
    <property type="entry name" value="MPP/UQCRC_Complex"/>
</dbReference>
<dbReference type="Gene3D" id="3.30.830.10">
    <property type="entry name" value="Metalloenzyme, LuxS/M16 peptidase-like"/>
    <property type="match status" value="2"/>
</dbReference>
<dbReference type="AlphaFoldDB" id="A0A0P0CYM7"/>
<keyword evidence="1" id="KW-0732">Signal</keyword>
<dbReference type="InterPro" id="IPR011765">
    <property type="entry name" value="Pept_M16_N"/>
</dbReference>
<feature type="domain" description="Peptidase M16 N-terminal" evidence="2">
    <location>
        <begin position="53"/>
        <end position="183"/>
    </location>
</feature>